<gene>
    <name evidence="2" type="ORF">F8388_026575</name>
</gene>
<dbReference type="EMBL" id="JAATIP010000267">
    <property type="protein sequence ID" value="KAF4355305.1"/>
    <property type="molecule type" value="Genomic_DNA"/>
</dbReference>
<feature type="region of interest" description="Disordered" evidence="1">
    <location>
        <begin position="107"/>
        <end position="142"/>
    </location>
</feature>
<evidence type="ECO:0000313" key="2">
    <source>
        <dbReference type="EMBL" id="KAF4355305.1"/>
    </source>
</evidence>
<evidence type="ECO:0000256" key="1">
    <source>
        <dbReference type="SAM" id="MobiDB-lite"/>
    </source>
</evidence>
<comment type="caution">
    <text evidence="2">The sequence shown here is derived from an EMBL/GenBank/DDBJ whole genome shotgun (WGS) entry which is preliminary data.</text>
</comment>
<name>A0A7J6EA36_CANSA</name>
<accession>A0A7J6EA36</accession>
<proteinExistence type="predicted"/>
<feature type="compositionally biased region" description="Basic and acidic residues" evidence="1">
    <location>
        <begin position="29"/>
        <end position="39"/>
    </location>
</feature>
<reference evidence="2 3" key="1">
    <citation type="journal article" date="2020" name="bioRxiv">
        <title>Sequence and annotation of 42 cannabis genomes reveals extensive copy number variation in cannabinoid synthesis and pathogen resistance genes.</title>
        <authorList>
            <person name="Mckernan K.J."/>
            <person name="Helbert Y."/>
            <person name="Kane L.T."/>
            <person name="Ebling H."/>
            <person name="Zhang L."/>
            <person name="Liu B."/>
            <person name="Eaton Z."/>
            <person name="Mclaughlin S."/>
            <person name="Kingan S."/>
            <person name="Baybayan P."/>
            <person name="Concepcion G."/>
            <person name="Jordan M."/>
            <person name="Riva A."/>
            <person name="Barbazuk W."/>
            <person name="Harkins T."/>
        </authorList>
    </citation>
    <scope>NUCLEOTIDE SEQUENCE [LARGE SCALE GENOMIC DNA]</scope>
    <source>
        <strain evidence="3">cv. Jamaican Lion 4</strain>
        <tissue evidence="2">Leaf</tissue>
    </source>
</reference>
<feature type="region of interest" description="Disordered" evidence="1">
    <location>
        <begin position="1"/>
        <end position="39"/>
    </location>
</feature>
<organism evidence="2 3">
    <name type="scientific">Cannabis sativa</name>
    <name type="common">Hemp</name>
    <name type="synonym">Marijuana</name>
    <dbReference type="NCBI Taxonomy" id="3483"/>
    <lineage>
        <taxon>Eukaryota</taxon>
        <taxon>Viridiplantae</taxon>
        <taxon>Streptophyta</taxon>
        <taxon>Embryophyta</taxon>
        <taxon>Tracheophyta</taxon>
        <taxon>Spermatophyta</taxon>
        <taxon>Magnoliopsida</taxon>
        <taxon>eudicotyledons</taxon>
        <taxon>Gunneridae</taxon>
        <taxon>Pentapetalae</taxon>
        <taxon>rosids</taxon>
        <taxon>fabids</taxon>
        <taxon>Rosales</taxon>
        <taxon>Cannabaceae</taxon>
        <taxon>Cannabis</taxon>
    </lineage>
</organism>
<dbReference type="PANTHER" id="PTHR31422:SF3">
    <property type="entry name" value="GTD-BINDING DOMAIN-CONTAINING PROTEIN"/>
    <property type="match status" value="1"/>
</dbReference>
<dbReference type="Proteomes" id="UP000525078">
    <property type="component" value="Unassembled WGS sequence"/>
</dbReference>
<protein>
    <submittedName>
        <fullName evidence="2">Uncharacterized protein</fullName>
    </submittedName>
</protein>
<sequence>MSLSMFETRYDANRSSSDISSSGLPPKGNSREKFARNDMRRNSMSAVDYERLKIENEVEWLRERLRKVQEGREKLNFSVGHREREKLQLQLLEDIAGQLREIRQLNEPGKVERQASLPPAYSKVTSKKRRWRSSSIGVQKST</sequence>
<dbReference type="PANTHER" id="PTHR31422">
    <property type="entry name" value="BNAANNG28530D PROTEIN"/>
    <property type="match status" value="1"/>
</dbReference>
<evidence type="ECO:0000313" key="3">
    <source>
        <dbReference type="Proteomes" id="UP000525078"/>
    </source>
</evidence>
<dbReference type="AlphaFoldDB" id="A0A7J6EA36"/>
<feature type="compositionally biased region" description="Polar residues" evidence="1">
    <location>
        <begin position="133"/>
        <end position="142"/>
    </location>
</feature>